<dbReference type="EMBL" id="CP095855">
    <property type="protein sequence ID" value="UPK70605.1"/>
    <property type="molecule type" value="Genomic_DNA"/>
</dbReference>
<feature type="transmembrane region" description="Helical" evidence="6">
    <location>
        <begin position="172"/>
        <end position="194"/>
    </location>
</feature>
<evidence type="ECO:0000256" key="6">
    <source>
        <dbReference type="SAM" id="Phobius"/>
    </source>
</evidence>
<evidence type="ECO:0000256" key="3">
    <source>
        <dbReference type="ARBA" id="ARBA00022692"/>
    </source>
</evidence>
<dbReference type="PANTHER" id="PTHR31885:SF6">
    <property type="entry name" value="GH04784P"/>
    <property type="match status" value="1"/>
</dbReference>
<comment type="similarity">
    <text evidence="2">Belongs to the TMEM86 family.</text>
</comment>
<dbReference type="Proteomes" id="UP000830198">
    <property type="component" value="Chromosome"/>
</dbReference>
<proteinExistence type="inferred from homology"/>
<dbReference type="RefSeq" id="WP_247812789.1">
    <property type="nucleotide sequence ID" value="NZ_CP095855.1"/>
</dbReference>
<feature type="transmembrane region" description="Helical" evidence="6">
    <location>
        <begin position="200"/>
        <end position="223"/>
    </location>
</feature>
<organism evidence="7 8">
    <name type="scientific">Chitinophaga filiformis</name>
    <name type="common">Myxococcus filiformis</name>
    <name type="synonym">Flexibacter filiformis</name>
    <dbReference type="NCBI Taxonomy" id="104663"/>
    <lineage>
        <taxon>Bacteria</taxon>
        <taxon>Pseudomonadati</taxon>
        <taxon>Bacteroidota</taxon>
        <taxon>Chitinophagia</taxon>
        <taxon>Chitinophagales</taxon>
        <taxon>Chitinophagaceae</taxon>
        <taxon>Chitinophaga</taxon>
    </lineage>
</organism>
<accession>A0ABY4I4S7</accession>
<evidence type="ECO:0000256" key="1">
    <source>
        <dbReference type="ARBA" id="ARBA00004141"/>
    </source>
</evidence>
<keyword evidence="4 6" id="KW-1133">Transmembrane helix</keyword>
<dbReference type="InterPro" id="IPR012506">
    <property type="entry name" value="TMEM86B-like"/>
</dbReference>
<keyword evidence="8" id="KW-1185">Reference proteome</keyword>
<reference evidence="7 8" key="1">
    <citation type="submission" date="2022-04" db="EMBL/GenBank/DDBJ databases">
        <title>The arsenic-methylating capacity of Chitinophaga filiformis YT5 during chitin decomposition.</title>
        <authorList>
            <person name="Chen G."/>
            <person name="Liang Y."/>
        </authorList>
    </citation>
    <scope>NUCLEOTIDE SEQUENCE [LARGE SCALE GENOMIC DNA]</scope>
    <source>
        <strain evidence="7 8">YT5</strain>
    </source>
</reference>
<name>A0ABY4I4S7_CHIFI</name>
<keyword evidence="5 6" id="KW-0472">Membrane</keyword>
<feature type="transmembrane region" description="Helical" evidence="6">
    <location>
        <begin position="115"/>
        <end position="135"/>
    </location>
</feature>
<evidence type="ECO:0000256" key="2">
    <source>
        <dbReference type="ARBA" id="ARBA00007375"/>
    </source>
</evidence>
<comment type="subcellular location">
    <subcellularLocation>
        <location evidence="1">Membrane</location>
        <topology evidence="1">Multi-pass membrane protein</topology>
    </subcellularLocation>
</comment>
<gene>
    <name evidence="7" type="ORF">MYF79_04750</name>
</gene>
<sequence length="233" mass="26589">MRKASSFHLLYATTLFVHLSAVFFHLDILSYVSKFLLPFILEAYFITGTEGIPAIFRISLLGALFFSGFGDMFLLFSEQSPLFFACGLFTFMLSLLFYIAFFLKIRYTNYPLPLCKWPFILVAAAGIIAFIFVMLPYLGRMTLPILFFAIIAYIMLQSVMHAFRLADQPSGWYALAGAGVYIVSCMLIAIHYFYHHLEMGTFFIMLTYGIAQWGLVTGGLRYLQMRRGYASPQ</sequence>
<evidence type="ECO:0000256" key="5">
    <source>
        <dbReference type="ARBA" id="ARBA00023136"/>
    </source>
</evidence>
<evidence type="ECO:0000313" key="7">
    <source>
        <dbReference type="EMBL" id="UPK70605.1"/>
    </source>
</evidence>
<dbReference type="PANTHER" id="PTHR31885">
    <property type="entry name" value="GH04784P"/>
    <property type="match status" value="1"/>
</dbReference>
<feature type="transmembrane region" description="Helical" evidence="6">
    <location>
        <begin position="7"/>
        <end position="25"/>
    </location>
</feature>
<keyword evidence="3 6" id="KW-0812">Transmembrane</keyword>
<feature type="transmembrane region" description="Helical" evidence="6">
    <location>
        <begin position="82"/>
        <end position="103"/>
    </location>
</feature>
<dbReference type="Pfam" id="PF07947">
    <property type="entry name" value="YhhN"/>
    <property type="match status" value="1"/>
</dbReference>
<evidence type="ECO:0000256" key="4">
    <source>
        <dbReference type="ARBA" id="ARBA00022989"/>
    </source>
</evidence>
<feature type="transmembrane region" description="Helical" evidence="6">
    <location>
        <begin position="54"/>
        <end position="76"/>
    </location>
</feature>
<evidence type="ECO:0000313" key="8">
    <source>
        <dbReference type="Proteomes" id="UP000830198"/>
    </source>
</evidence>
<protein>
    <submittedName>
        <fullName evidence="7">Lysoplasmalogenase</fullName>
    </submittedName>
</protein>
<feature type="transmembrane region" description="Helical" evidence="6">
    <location>
        <begin position="141"/>
        <end position="160"/>
    </location>
</feature>